<feature type="compositionally biased region" description="Basic and acidic residues" evidence="1">
    <location>
        <begin position="223"/>
        <end position="243"/>
    </location>
</feature>
<dbReference type="EMBL" id="LSRX01000502">
    <property type="protein sequence ID" value="OLP95435.1"/>
    <property type="molecule type" value="Genomic_DNA"/>
</dbReference>
<proteinExistence type="predicted"/>
<keyword evidence="3" id="KW-1185">Reference proteome</keyword>
<feature type="region of interest" description="Disordered" evidence="1">
    <location>
        <begin position="1"/>
        <end position="44"/>
    </location>
</feature>
<feature type="compositionally biased region" description="Basic and acidic residues" evidence="1">
    <location>
        <begin position="177"/>
        <end position="213"/>
    </location>
</feature>
<organism evidence="2 3">
    <name type="scientific">Symbiodinium microadriaticum</name>
    <name type="common">Dinoflagellate</name>
    <name type="synonym">Zooxanthella microadriatica</name>
    <dbReference type="NCBI Taxonomy" id="2951"/>
    <lineage>
        <taxon>Eukaryota</taxon>
        <taxon>Sar</taxon>
        <taxon>Alveolata</taxon>
        <taxon>Dinophyceae</taxon>
        <taxon>Suessiales</taxon>
        <taxon>Symbiodiniaceae</taxon>
        <taxon>Symbiodinium</taxon>
    </lineage>
</organism>
<evidence type="ECO:0000313" key="2">
    <source>
        <dbReference type="EMBL" id="OLP95435.1"/>
    </source>
</evidence>
<sequence>MADGAVGASVPDDVDDLDDLNEPAAQSSPANPFDPSSPTAGAAASVAVSSEDLRVLLAQMGAATRAASEAASAAARAVQTKAGIGAGDMSKILPRPDVFSPKNREEEHSQWMNWLWSLKQYMTALDTEYSTDFARIEAYSTVAIDVIANPEAMQRSQRLYKWTPSSLFSHEFGGSRGSRDEPTPMEVDRVGKGPKGKDPKGKGRGNKGKDSKGKGKWNNNSKGKGDWNKDSKGKGKGGKDKGGNKAQWPQVCGWCQKPGHFKRDCVHDCLHRCPVLGISFACAATASASEGPSGKPECGPPCLG</sequence>
<feature type="compositionally biased region" description="Acidic residues" evidence="1">
    <location>
        <begin position="12"/>
        <end position="21"/>
    </location>
</feature>
<evidence type="ECO:0000256" key="1">
    <source>
        <dbReference type="SAM" id="MobiDB-lite"/>
    </source>
</evidence>
<gene>
    <name evidence="2" type="ORF">AK812_SmicGene22448</name>
</gene>
<reference evidence="2 3" key="1">
    <citation type="submission" date="2016-02" db="EMBL/GenBank/DDBJ databases">
        <title>Genome analysis of coral dinoflagellate symbionts highlights evolutionary adaptations to a symbiotic lifestyle.</title>
        <authorList>
            <person name="Aranda M."/>
            <person name="Li Y."/>
            <person name="Liew Y.J."/>
            <person name="Baumgarten S."/>
            <person name="Simakov O."/>
            <person name="Wilson M."/>
            <person name="Piel J."/>
            <person name="Ashoor H."/>
            <person name="Bougouffa S."/>
            <person name="Bajic V.B."/>
            <person name="Ryu T."/>
            <person name="Ravasi T."/>
            <person name="Bayer T."/>
            <person name="Micklem G."/>
            <person name="Kim H."/>
            <person name="Bhak J."/>
            <person name="Lajeunesse T.C."/>
            <person name="Voolstra C.R."/>
        </authorList>
    </citation>
    <scope>NUCLEOTIDE SEQUENCE [LARGE SCALE GENOMIC DNA]</scope>
    <source>
        <strain evidence="2 3">CCMP2467</strain>
    </source>
</reference>
<name>A0A1Q9DJT0_SYMMI</name>
<dbReference type="Proteomes" id="UP000186817">
    <property type="component" value="Unassembled WGS sequence"/>
</dbReference>
<accession>A0A1Q9DJT0</accession>
<comment type="caution">
    <text evidence="2">The sequence shown here is derived from an EMBL/GenBank/DDBJ whole genome shotgun (WGS) entry which is preliminary data.</text>
</comment>
<evidence type="ECO:0008006" key="4">
    <source>
        <dbReference type="Google" id="ProtNLM"/>
    </source>
</evidence>
<feature type="region of interest" description="Disordered" evidence="1">
    <location>
        <begin position="171"/>
        <end position="249"/>
    </location>
</feature>
<evidence type="ECO:0000313" key="3">
    <source>
        <dbReference type="Proteomes" id="UP000186817"/>
    </source>
</evidence>
<protein>
    <recommendedName>
        <fullName evidence="4">CCHC-type domain-containing protein</fullName>
    </recommendedName>
</protein>
<dbReference type="AlphaFoldDB" id="A0A1Q9DJT0"/>
<dbReference type="OrthoDB" id="436967at2759"/>